<comment type="caution">
    <text evidence="2">The sequence shown here is derived from an EMBL/GenBank/DDBJ whole genome shotgun (WGS) entry which is preliminary data.</text>
</comment>
<proteinExistence type="inferred from homology"/>
<protein>
    <submittedName>
        <fullName evidence="2">Dehydrogenase</fullName>
    </submittedName>
</protein>
<dbReference type="EMBL" id="BOMN01000041">
    <property type="protein sequence ID" value="GIE20458.1"/>
    <property type="molecule type" value="Genomic_DNA"/>
</dbReference>
<dbReference type="InterPro" id="IPR002347">
    <property type="entry name" value="SDR_fam"/>
</dbReference>
<dbReference type="Proteomes" id="UP000603200">
    <property type="component" value="Unassembled WGS sequence"/>
</dbReference>
<dbReference type="PRINTS" id="PR00080">
    <property type="entry name" value="SDRFAMILY"/>
</dbReference>
<dbReference type="InterPro" id="IPR020904">
    <property type="entry name" value="Sc_DH/Rdtase_CS"/>
</dbReference>
<sequence>MTTTPQTAVVTGSTSGIGAATARALAAAGTTVVVTGRDKSRGEALAAEIGGIFVPADLGGTYAGLRSFAAAARDALGGRVDILVNNAGVYPVTPTADLPDAELDRMLAINVRAPHVLVAELAPAMAERGHGSIVNIGSWMSRVGVPFGAGYTASKAAIEQYTRTWAAEYGPRGVRVNTVAPGITLTPGNEYAQDVVDAQAKATPAGVPVKPEQVAAMVAFVVSDAASGINGATLDVDGGLTATRLVW</sequence>
<reference evidence="2 3" key="1">
    <citation type="submission" date="2021-01" db="EMBL/GenBank/DDBJ databases">
        <title>Whole genome shotgun sequence of Actinoplanes humidus NBRC 14915.</title>
        <authorList>
            <person name="Komaki H."/>
            <person name="Tamura T."/>
        </authorList>
    </citation>
    <scope>NUCLEOTIDE SEQUENCE [LARGE SCALE GENOMIC DNA]</scope>
    <source>
        <strain evidence="2 3">NBRC 14915</strain>
    </source>
</reference>
<gene>
    <name evidence="2" type="ORF">Ahu01nite_035600</name>
</gene>
<dbReference type="Pfam" id="PF13561">
    <property type="entry name" value="adh_short_C2"/>
    <property type="match status" value="1"/>
</dbReference>
<evidence type="ECO:0000313" key="2">
    <source>
        <dbReference type="EMBL" id="GIE20458.1"/>
    </source>
</evidence>
<dbReference type="PANTHER" id="PTHR42879:SF2">
    <property type="entry name" value="3-OXOACYL-[ACYL-CARRIER-PROTEIN] REDUCTASE FABG"/>
    <property type="match status" value="1"/>
</dbReference>
<dbReference type="Gene3D" id="3.40.50.720">
    <property type="entry name" value="NAD(P)-binding Rossmann-like Domain"/>
    <property type="match status" value="1"/>
</dbReference>
<dbReference type="InterPro" id="IPR050259">
    <property type="entry name" value="SDR"/>
</dbReference>
<dbReference type="InterPro" id="IPR036291">
    <property type="entry name" value="NAD(P)-bd_dom_sf"/>
</dbReference>
<dbReference type="SUPFAM" id="SSF51735">
    <property type="entry name" value="NAD(P)-binding Rossmann-fold domains"/>
    <property type="match status" value="1"/>
</dbReference>
<organism evidence="2 3">
    <name type="scientific">Winogradskya humida</name>
    <dbReference type="NCBI Taxonomy" id="113566"/>
    <lineage>
        <taxon>Bacteria</taxon>
        <taxon>Bacillati</taxon>
        <taxon>Actinomycetota</taxon>
        <taxon>Actinomycetes</taxon>
        <taxon>Micromonosporales</taxon>
        <taxon>Micromonosporaceae</taxon>
        <taxon>Winogradskya</taxon>
    </lineage>
</organism>
<name>A0ABQ3ZPH5_9ACTN</name>
<comment type="similarity">
    <text evidence="1">Belongs to the short-chain dehydrogenases/reductases (SDR) family.</text>
</comment>
<keyword evidence="3" id="KW-1185">Reference proteome</keyword>
<dbReference type="PANTHER" id="PTHR42879">
    <property type="entry name" value="3-OXOACYL-(ACYL-CARRIER-PROTEIN) REDUCTASE"/>
    <property type="match status" value="1"/>
</dbReference>
<dbReference type="RefSeq" id="WP_203837626.1">
    <property type="nucleotide sequence ID" value="NZ_BAAATV010000008.1"/>
</dbReference>
<evidence type="ECO:0000256" key="1">
    <source>
        <dbReference type="ARBA" id="ARBA00006484"/>
    </source>
</evidence>
<evidence type="ECO:0000313" key="3">
    <source>
        <dbReference type="Proteomes" id="UP000603200"/>
    </source>
</evidence>
<dbReference type="CDD" id="cd05233">
    <property type="entry name" value="SDR_c"/>
    <property type="match status" value="1"/>
</dbReference>
<accession>A0ABQ3ZPH5</accession>
<dbReference type="PRINTS" id="PR00081">
    <property type="entry name" value="GDHRDH"/>
</dbReference>
<dbReference type="PROSITE" id="PS00061">
    <property type="entry name" value="ADH_SHORT"/>
    <property type="match status" value="1"/>
</dbReference>